<dbReference type="CDD" id="cd18692">
    <property type="entry name" value="PIN_VapC-like"/>
    <property type="match status" value="1"/>
</dbReference>
<comment type="function">
    <text evidence="5">Toxic component of a toxin-antitoxin (TA) system. An RNase.</text>
</comment>
<dbReference type="Proteomes" id="UP000663903">
    <property type="component" value="Chromosome"/>
</dbReference>
<evidence type="ECO:0000313" key="7">
    <source>
        <dbReference type="EMBL" id="QTD46074.1"/>
    </source>
</evidence>
<keyword evidence="4 5" id="KW-0378">Hydrolase</keyword>
<evidence type="ECO:0000313" key="8">
    <source>
        <dbReference type="Proteomes" id="UP000663903"/>
    </source>
</evidence>
<evidence type="ECO:0000256" key="3">
    <source>
        <dbReference type="ARBA" id="ARBA00022723"/>
    </source>
</evidence>
<dbReference type="GO" id="GO:0016787">
    <property type="term" value="F:hydrolase activity"/>
    <property type="evidence" value="ECO:0007669"/>
    <property type="project" value="UniProtKB-KW"/>
</dbReference>
<proteinExistence type="inferred from homology"/>
<evidence type="ECO:0000256" key="2">
    <source>
        <dbReference type="ARBA" id="ARBA00022722"/>
    </source>
</evidence>
<evidence type="ECO:0000259" key="6">
    <source>
        <dbReference type="Pfam" id="PF01850"/>
    </source>
</evidence>
<keyword evidence="3 5" id="KW-0479">Metal-binding</keyword>
<gene>
    <name evidence="5" type="primary">vapC</name>
    <name evidence="7" type="ORF">J1M35_03955</name>
</gene>
<sequence>MSLVFVDTNVLIYAEDCTDAAKQALALEWIGRLWRTRSGRLSTQVLNEFYVNVTRKLKPAMPQGDARALVRRYAAGWNPWQLDQPTVETAWAMEARHGLSYWDCLVLAAAQHSGCALVLSEDMQHEARYGAVQVINPFIAPINETLPELTE</sequence>
<feature type="binding site" evidence="5">
    <location>
        <position position="7"/>
    </location>
    <ligand>
        <name>Mg(2+)</name>
        <dbReference type="ChEBI" id="CHEBI:18420"/>
    </ligand>
</feature>
<dbReference type="InterPro" id="IPR002716">
    <property type="entry name" value="PIN_dom"/>
</dbReference>
<dbReference type="GO" id="GO:0004540">
    <property type="term" value="F:RNA nuclease activity"/>
    <property type="evidence" value="ECO:0007669"/>
    <property type="project" value="InterPro"/>
</dbReference>
<dbReference type="InterPro" id="IPR029060">
    <property type="entry name" value="PIN-like_dom_sf"/>
</dbReference>
<dbReference type="Pfam" id="PF01850">
    <property type="entry name" value="PIN"/>
    <property type="match status" value="1"/>
</dbReference>
<keyword evidence="5" id="KW-0460">Magnesium</keyword>
<dbReference type="RefSeq" id="WP_208009973.1">
    <property type="nucleotide sequence ID" value="NZ_CP071796.1"/>
</dbReference>
<feature type="binding site" evidence="5">
    <location>
        <position position="103"/>
    </location>
    <ligand>
        <name>Mg(2+)</name>
        <dbReference type="ChEBI" id="CHEBI:18420"/>
    </ligand>
</feature>
<feature type="domain" description="PIN" evidence="6">
    <location>
        <begin position="4"/>
        <end position="124"/>
    </location>
</feature>
<organism evidence="7 8">
    <name type="scientific">Ottowia testudinis</name>
    <dbReference type="NCBI Taxonomy" id="2816950"/>
    <lineage>
        <taxon>Bacteria</taxon>
        <taxon>Pseudomonadati</taxon>
        <taxon>Pseudomonadota</taxon>
        <taxon>Betaproteobacteria</taxon>
        <taxon>Burkholderiales</taxon>
        <taxon>Comamonadaceae</taxon>
        <taxon>Ottowia</taxon>
    </lineage>
</organism>
<dbReference type="KEGG" id="otd:J1M35_03955"/>
<reference evidence="7" key="1">
    <citation type="submission" date="2021-03" db="EMBL/GenBank/DDBJ databases">
        <title>Ottowia sp. 27C isolated from the cloaca of a Giant Asian pond turtle (Heosemys grandis).</title>
        <authorList>
            <person name="Spergser J."/>
            <person name="Busse H.-J."/>
        </authorList>
    </citation>
    <scope>NUCLEOTIDE SEQUENCE</scope>
    <source>
        <strain evidence="7">27C</strain>
    </source>
</reference>
<evidence type="ECO:0000256" key="5">
    <source>
        <dbReference type="HAMAP-Rule" id="MF_00265"/>
    </source>
</evidence>
<dbReference type="AlphaFoldDB" id="A0A975CI93"/>
<keyword evidence="8" id="KW-1185">Reference proteome</keyword>
<evidence type="ECO:0000256" key="1">
    <source>
        <dbReference type="ARBA" id="ARBA00022649"/>
    </source>
</evidence>
<name>A0A975CI93_9BURK</name>
<comment type="cofactor">
    <cofactor evidence="5">
        <name>Mg(2+)</name>
        <dbReference type="ChEBI" id="CHEBI:18420"/>
    </cofactor>
</comment>
<dbReference type="GO" id="GO:0090729">
    <property type="term" value="F:toxin activity"/>
    <property type="evidence" value="ECO:0007669"/>
    <property type="project" value="UniProtKB-KW"/>
</dbReference>
<keyword evidence="5" id="KW-0800">Toxin</keyword>
<dbReference type="SUPFAM" id="SSF88723">
    <property type="entry name" value="PIN domain-like"/>
    <property type="match status" value="1"/>
</dbReference>
<keyword evidence="2 5" id="KW-0540">Nuclease</keyword>
<accession>A0A975CI93</accession>
<comment type="similarity">
    <text evidence="5">Belongs to the PINc/VapC protein family.</text>
</comment>
<dbReference type="HAMAP" id="MF_00265">
    <property type="entry name" value="VapC_Nob1"/>
    <property type="match status" value="1"/>
</dbReference>
<keyword evidence="1 5" id="KW-1277">Toxin-antitoxin system</keyword>
<evidence type="ECO:0000256" key="4">
    <source>
        <dbReference type="ARBA" id="ARBA00022801"/>
    </source>
</evidence>
<dbReference type="EC" id="3.1.-.-" evidence="5"/>
<dbReference type="GO" id="GO:0000287">
    <property type="term" value="F:magnesium ion binding"/>
    <property type="evidence" value="ECO:0007669"/>
    <property type="project" value="UniProtKB-UniRule"/>
</dbReference>
<dbReference type="InterPro" id="IPR022907">
    <property type="entry name" value="VapC_family"/>
</dbReference>
<dbReference type="EMBL" id="CP071796">
    <property type="protein sequence ID" value="QTD46074.1"/>
    <property type="molecule type" value="Genomic_DNA"/>
</dbReference>
<protein>
    <recommendedName>
        <fullName evidence="5">Ribonuclease VapC</fullName>
        <shortName evidence="5">RNase VapC</shortName>
        <ecNumber evidence="5">3.1.-.-</ecNumber>
    </recommendedName>
    <alternativeName>
        <fullName evidence="5">Toxin VapC</fullName>
    </alternativeName>
</protein>
<dbReference type="Gene3D" id="3.40.50.1010">
    <property type="entry name" value="5'-nuclease"/>
    <property type="match status" value="1"/>
</dbReference>